<dbReference type="GO" id="GO:0003677">
    <property type="term" value="F:DNA binding"/>
    <property type="evidence" value="ECO:0007669"/>
    <property type="project" value="UniProtKB-KW"/>
</dbReference>
<evidence type="ECO:0000256" key="1">
    <source>
        <dbReference type="ARBA" id="ARBA00008857"/>
    </source>
</evidence>
<dbReference type="RefSeq" id="WP_048581857.1">
    <property type="nucleotide sequence ID" value="NZ_LFNT01000015.1"/>
</dbReference>
<dbReference type="GO" id="GO:0006310">
    <property type="term" value="P:DNA recombination"/>
    <property type="evidence" value="ECO:0007669"/>
    <property type="project" value="UniProtKB-KW"/>
</dbReference>
<evidence type="ECO:0000256" key="2">
    <source>
        <dbReference type="ARBA" id="ARBA00023125"/>
    </source>
</evidence>
<evidence type="ECO:0000313" key="6">
    <source>
        <dbReference type="Proteomes" id="UP000037432"/>
    </source>
</evidence>
<dbReference type="InterPro" id="IPR050090">
    <property type="entry name" value="Tyrosine_recombinase_XerCD"/>
</dbReference>
<dbReference type="InterPro" id="IPR013762">
    <property type="entry name" value="Integrase-like_cat_sf"/>
</dbReference>
<dbReference type="OrthoDB" id="3698359at2"/>
<feature type="domain" description="Tyr recombinase" evidence="4">
    <location>
        <begin position="134"/>
        <end position="343"/>
    </location>
</feature>
<dbReference type="EMBL" id="LFNT01000015">
    <property type="protein sequence ID" value="KMS74091.1"/>
    <property type="molecule type" value="Genomic_DNA"/>
</dbReference>
<accession>A0A0J7ZDD8</accession>
<dbReference type="Proteomes" id="UP000037432">
    <property type="component" value="Unassembled WGS sequence"/>
</dbReference>
<gene>
    <name evidence="5" type="ORF">ACM01_15825</name>
</gene>
<protein>
    <submittedName>
        <fullName evidence="5">Recombinase</fullName>
    </submittedName>
</protein>
<dbReference type="InterPro" id="IPR002104">
    <property type="entry name" value="Integrase_catalytic"/>
</dbReference>
<proteinExistence type="inferred from homology"/>
<comment type="caution">
    <text evidence="5">The sequence shown here is derived from an EMBL/GenBank/DDBJ whole genome shotgun (WGS) entry which is preliminary data.</text>
</comment>
<dbReference type="Pfam" id="PF00589">
    <property type="entry name" value="Phage_integrase"/>
    <property type="match status" value="1"/>
</dbReference>
<dbReference type="PATRIC" id="fig|1938.3.peg.9828"/>
<keyword evidence="3" id="KW-0233">DNA recombination</keyword>
<dbReference type="Gene3D" id="1.10.443.10">
    <property type="entry name" value="Intergrase catalytic core"/>
    <property type="match status" value="1"/>
</dbReference>
<dbReference type="GO" id="GO:0015074">
    <property type="term" value="P:DNA integration"/>
    <property type="evidence" value="ECO:0007669"/>
    <property type="project" value="InterPro"/>
</dbReference>
<dbReference type="PROSITE" id="PS51898">
    <property type="entry name" value="TYR_RECOMBINASE"/>
    <property type="match status" value="1"/>
</dbReference>
<dbReference type="SUPFAM" id="SSF56349">
    <property type="entry name" value="DNA breaking-rejoining enzymes"/>
    <property type="match status" value="1"/>
</dbReference>
<dbReference type="InterPro" id="IPR011010">
    <property type="entry name" value="DNA_brk_join_enz"/>
</dbReference>
<reference evidence="5 6" key="1">
    <citation type="submission" date="2015-06" db="EMBL/GenBank/DDBJ databases">
        <authorList>
            <person name="Ju K.-S."/>
            <person name="Doroghazi J.R."/>
            <person name="Metcalf W.W."/>
        </authorList>
    </citation>
    <scope>NUCLEOTIDE SEQUENCE [LARGE SCALE GENOMIC DNA]</scope>
    <source>
        <strain evidence="5 6">NRRL 3414</strain>
    </source>
</reference>
<dbReference type="PANTHER" id="PTHR30349:SF41">
    <property type="entry name" value="INTEGRASE_RECOMBINASE PROTEIN MJ0367-RELATED"/>
    <property type="match status" value="1"/>
</dbReference>
<evidence type="ECO:0000256" key="3">
    <source>
        <dbReference type="ARBA" id="ARBA00023172"/>
    </source>
</evidence>
<dbReference type="CDD" id="cd00397">
    <property type="entry name" value="DNA_BRE_C"/>
    <property type="match status" value="1"/>
</dbReference>
<dbReference type="PANTHER" id="PTHR30349">
    <property type="entry name" value="PHAGE INTEGRASE-RELATED"/>
    <property type="match status" value="1"/>
</dbReference>
<comment type="similarity">
    <text evidence="1">Belongs to the 'phage' integrase family.</text>
</comment>
<keyword evidence="2" id="KW-0238">DNA-binding</keyword>
<evidence type="ECO:0000259" key="4">
    <source>
        <dbReference type="PROSITE" id="PS51898"/>
    </source>
</evidence>
<dbReference type="AlphaFoldDB" id="A0A0J7ZDD8"/>
<sequence length="358" mass="40515">MALTVVRDLRDARQPTTVEELERFETDALAGFILARAAAGTADITISNDIGDLQQIRDWFGRPLWEMEPPDADAYFGREVRHLAPTTRRGKADALSVYFQYLELRHAVEIHNLTGIVVQCPLDELNRQRGSTQLLIRIPPSECEISLLFEGWACDLQTCRKFATGARNFTAARLMSQVGLRIKECRCLSLDDIKWEVGRFGKVHVRYGKGARGAGPKQRLVPLINGARATAQWYVEDVRGHFDDEWGRPGSPLLPSERRHADGTSKYVSSQSLRDGLNEAVERHLPSWAGRLTPHVLRHFCASQMYLTGMDLLAIQELLGHSWIATTMRYVHVQRTHIEDAWLRGQQRAAQRLEGLTP</sequence>
<evidence type="ECO:0000313" key="5">
    <source>
        <dbReference type="EMBL" id="KMS74091.1"/>
    </source>
</evidence>
<organism evidence="5 6">
    <name type="scientific">Streptomyces viridochromogenes</name>
    <dbReference type="NCBI Taxonomy" id="1938"/>
    <lineage>
        <taxon>Bacteria</taxon>
        <taxon>Bacillati</taxon>
        <taxon>Actinomycetota</taxon>
        <taxon>Actinomycetes</taxon>
        <taxon>Kitasatosporales</taxon>
        <taxon>Streptomycetaceae</taxon>
        <taxon>Streptomyces</taxon>
    </lineage>
</organism>
<name>A0A0J7ZDD8_STRVR</name>